<reference evidence="3 4" key="1">
    <citation type="submission" date="2023-07" db="EMBL/GenBank/DDBJ databases">
        <title>Genomic Encyclopedia of Type Strains, Phase IV (KMG-IV): sequencing the most valuable type-strain genomes for metagenomic binning, comparative biology and taxonomic classification.</title>
        <authorList>
            <person name="Goeker M."/>
        </authorList>
    </citation>
    <scope>NUCLEOTIDE SEQUENCE [LARGE SCALE GENOMIC DNA]</scope>
    <source>
        <strain evidence="3 4">DSM 19562</strain>
    </source>
</reference>
<name>A0ABU0HK99_9HYPH</name>
<evidence type="ECO:0000313" key="3">
    <source>
        <dbReference type="EMBL" id="MDQ0442731.1"/>
    </source>
</evidence>
<gene>
    <name evidence="3" type="ORF">QO016_002228</name>
</gene>
<keyword evidence="4" id="KW-1185">Reference proteome</keyword>
<comment type="caution">
    <text evidence="3">The sequence shown here is derived from an EMBL/GenBank/DDBJ whole genome shotgun (WGS) entry which is preliminary data.</text>
</comment>
<evidence type="ECO:0000256" key="1">
    <source>
        <dbReference type="SAM" id="MobiDB-lite"/>
    </source>
</evidence>
<protein>
    <recommendedName>
        <fullName evidence="5">DUF2809 domain-containing protein</fullName>
    </recommendedName>
</protein>
<keyword evidence="2" id="KW-0472">Membrane</keyword>
<organism evidence="3 4">
    <name type="scientific">Methylobacterium persicinum</name>
    <dbReference type="NCBI Taxonomy" id="374426"/>
    <lineage>
        <taxon>Bacteria</taxon>
        <taxon>Pseudomonadati</taxon>
        <taxon>Pseudomonadota</taxon>
        <taxon>Alphaproteobacteria</taxon>
        <taxon>Hyphomicrobiales</taxon>
        <taxon>Methylobacteriaceae</taxon>
        <taxon>Methylobacterium</taxon>
    </lineage>
</organism>
<dbReference type="Proteomes" id="UP001236369">
    <property type="component" value="Unassembled WGS sequence"/>
</dbReference>
<dbReference type="EMBL" id="JAUSVV010000004">
    <property type="protein sequence ID" value="MDQ0442731.1"/>
    <property type="molecule type" value="Genomic_DNA"/>
</dbReference>
<feature type="transmembrane region" description="Helical" evidence="2">
    <location>
        <begin position="31"/>
        <end position="52"/>
    </location>
</feature>
<evidence type="ECO:0008006" key="5">
    <source>
        <dbReference type="Google" id="ProtNLM"/>
    </source>
</evidence>
<feature type="transmembrane region" description="Helical" evidence="2">
    <location>
        <begin position="105"/>
        <end position="123"/>
    </location>
</feature>
<keyword evidence="2" id="KW-1133">Transmembrane helix</keyword>
<dbReference type="InterPro" id="IPR021257">
    <property type="entry name" value="DUF2809"/>
</dbReference>
<evidence type="ECO:0000256" key="2">
    <source>
        <dbReference type="SAM" id="Phobius"/>
    </source>
</evidence>
<feature type="transmembrane region" description="Helical" evidence="2">
    <location>
        <begin position="59"/>
        <end position="78"/>
    </location>
</feature>
<feature type="region of interest" description="Disordered" evidence="1">
    <location>
        <begin position="133"/>
        <end position="160"/>
    </location>
</feature>
<sequence length="160" mass="17090">MTRRAALGITVLVILAGLALRLGPWHLPLTTHHYGGGILWGMMLYALAAAFRPRWWGRYACLTIAGAAAVCVELSRLVHMPALDAFRHTLVGQLLLGQIFSPWNLLAYAAGIAAMAVLVRPVVRPGNVNRGNRITSLDSRPRASDASCPSVPSGTAGGER</sequence>
<keyword evidence="2" id="KW-0812">Transmembrane</keyword>
<proteinExistence type="predicted"/>
<accession>A0ABU0HK99</accession>
<dbReference type="Pfam" id="PF10990">
    <property type="entry name" value="DUF2809"/>
    <property type="match status" value="1"/>
</dbReference>
<evidence type="ECO:0000313" key="4">
    <source>
        <dbReference type="Proteomes" id="UP001236369"/>
    </source>
</evidence>